<comment type="caution">
    <text evidence="2">The sequence shown here is derived from an EMBL/GenBank/DDBJ whole genome shotgun (WGS) entry which is preliminary data.</text>
</comment>
<dbReference type="Proteomes" id="UP001356427">
    <property type="component" value="Unassembled WGS sequence"/>
</dbReference>
<evidence type="ECO:0000256" key="1">
    <source>
        <dbReference type="SAM" id="MobiDB-lite"/>
    </source>
</evidence>
<dbReference type="EMBL" id="JAGTTL010000012">
    <property type="protein sequence ID" value="KAK6315470.1"/>
    <property type="molecule type" value="Genomic_DNA"/>
</dbReference>
<name>A0AAN8QT54_9TELE</name>
<gene>
    <name evidence="2" type="ORF">J4Q44_G00149990</name>
</gene>
<protein>
    <submittedName>
        <fullName evidence="2">Uncharacterized protein</fullName>
    </submittedName>
</protein>
<proteinExistence type="predicted"/>
<evidence type="ECO:0000313" key="2">
    <source>
        <dbReference type="EMBL" id="KAK6315470.1"/>
    </source>
</evidence>
<dbReference type="AlphaFoldDB" id="A0AAN8QT54"/>
<accession>A0AAN8QT54</accession>
<sequence>MHGIGGGGPKRRRCMSPLLRPGRTYTPPVSPAASPSRSPLTESDHTGVRLQRPCLGTSTALRGARETGTAAQPGPGEIRSGPLLDGPGPGNHMEDDGDGDTEEEERAVQNREVEISGGW</sequence>
<reference evidence="2 3" key="1">
    <citation type="submission" date="2021-04" db="EMBL/GenBank/DDBJ databases">
        <authorList>
            <person name="De Guttry C."/>
            <person name="Zahm M."/>
            <person name="Klopp C."/>
            <person name="Cabau C."/>
            <person name="Louis A."/>
            <person name="Berthelot C."/>
            <person name="Parey E."/>
            <person name="Roest Crollius H."/>
            <person name="Montfort J."/>
            <person name="Robinson-Rechavi M."/>
            <person name="Bucao C."/>
            <person name="Bouchez O."/>
            <person name="Gislard M."/>
            <person name="Lluch J."/>
            <person name="Milhes M."/>
            <person name="Lampietro C."/>
            <person name="Lopez Roques C."/>
            <person name="Donnadieu C."/>
            <person name="Braasch I."/>
            <person name="Desvignes T."/>
            <person name="Postlethwait J."/>
            <person name="Bobe J."/>
            <person name="Wedekind C."/>
            <person name="Guiguen Y."/>
        </authorList>
    </citation>
    <scope>NUCLEOTIDE SEQUENCE [LARGE SCALE GENOMIC DNA]</scope>
    <source>
        <strain evidence="2">Cs_M1</strain>
        <tissue evidence="2">Blood</tissue>
    </source>
</reference>
<evidence type="ECO:0000313" key="3">
    <source>
        <dbReference type="Proteomes" id="UP001356427"/>
    </source>
</evidence>
<keyword evidence="3" id="KW-1185">Reference proteome</keyword>
<feature type="compositionally biased region" description="Acidic residues" evidence="1">
    <location>
        <begin position="95"/>
        <end position="105"/>
    </location>
</feature>
<feature type="region of interest" description="Disordered" evidence="1">
    <location>
        <begin position="1"/>
        <end position="119"/>
    </location>
</feature>
<feature type="compositionally biased region" description="Basic and acidic residues" evidence="1">
    <location>
        <begin position="106"/>
        <end position="119"/>
    </location>
</feature>
<organism evidence="2 3">
    <name type="scientific">Coregonus suidteri</name>
    <dbReference type="NCBI Taxonomy" id="861788"/>
    <lineage>
        <taxon>Eukaryota</taxon>
        <taxon>Metazoa</taxon>
        <taxon>Chordata</taxon>
        <taxon>Craniata</taxon>
        <taxon>Vertebrata</taxon>
        <taxon>Euteleostomi</taxon>
        <taxon>Actinopterygii</taxon>
        <taxon>Neopterygii</taxon>
        <taxon>Teleostei</taxon>
        <taxon>Protacanthopterygii</taxon>
        <taxon>Salmoniformes</taxon>
        <taxon>Salmonidae</taxon>
        <taxon>Coregoninae</taxon>
        <taxon>Coregonus</taxon>
    </lineage>
</organism>